<dbReference type="SUPFAM" id="SSF56300">
    <property type="entry name" value="Metallo-dependent phosphatases"/>
    <property type="match status" value="1"/>
</dbReference>
<gene>
    <name evidence="1" type="ORF">Sylvanvirus15_17</name>
</gene>
<name>A0A3G5AIB5_9VIRU</name>
<organism evidence="1">
    <name type="scientific">Sylvanvirus sp</name>
    <dbReference type="NCBI Taxonomy" id="2487774"/>
    <lineage>
        <taxon>Viruses</taxon>
    </lineage>
</organism>
<reference evidence="1" key="1">
    <citation type="submission" date="2018-10" db="EMBL/GenBank/DDBJ databases">
        <title>Hidden diversity of soil giant viruses.</title>
        <authorList>
            <person name="Schulz F."/>
            <person name="Alteio L."/>
            <person name="Goudeau D."/>
            <person name="Ryan E.M."/>
            <person name="Malmstrom R.R."/>
            <person name="Blanchard J."/>
            <person name="Woyke T."/>
        </authorList>
    </citation>
    <scope>NUCLEOTIDE SEQUENCE</scope>
    <source>
        <strain evidence="1">SYV1</strain>
    </source>
</reference>
<evidence type="ECO:0000313" key="1">
    <source>
        <dbReference type="EMBL" id="AYV86955.1"/>
    </source>
</evidence>
<dbReference type="InterPro" id="IPR029052">
    <property type="entry name" value="Metallo-depent_PP-like"/>
</dbReference>
<proteinExistence type="predicted"/>
<sequence>MSIEAILKHTLSIETNVLTNEISNEKQREIANDIANKKASQIEQHLHDHKLHNGELITKFELLQNAMTDSVQNNDLEDVLEEFWGLDQYNIVPLPPMPVSSEELAGSYLSTLLHWIVVALRGQLSHVRPPYNWFCSKKSRDHKGRIDTRVNAYTGHYLSPSIPTDWSEQARNSGSLSPTSLGLMNHSLNHPLDHSLHHPLNPTPSCSSSSRPVTLGILSDWASGTTNSFLVAKYAFQQQNDYNIHLGDTYFTGTFDDCRQNFCGQDIAQKGAIQFPRGVQGTFALIGNHEAYGQSIGFKKVIMPFCGTIKQPKQRAPFWSLETEHWIVIGLDSGYDSVDLLQWGPDNLDASNKQLQFQSLLIEWLTIQFGKKETHSSSTETNTQPHPARRGIILLSHHQPVCMMSSQPAFEQLADTLATIFDGQRVLWLWGHEHQLTMYRLRAWTNPTTRSSFSFFGRCVGNGGFPCENQGEKQTELLNAVNSFGGSQTLQCVEYGAGTNGSYGRNGWCQVTLQGIHAKMSYYLIDKLDKTDEKGNLQGGATNGGSWILFATETFSMLDEGMSTTGVQVHESSTSPPSSTWYNTIDPNVAVTAPRRTHSTCDGCCCCSVM</sequence>
<dbReference type="EMBL" id="MK072521">
    <property type="protein sequence ID" value="AYV86955.1"/>
    <property type="molecule type" value="Genomic_DNA"/>
</dbReference>
<accession>A0A3G5AIB5</accession>
<protein>
    <submittedName>
        <fullName evidence="1">Metallophosphoesterase</fullName>
    </submittedName>
</protein>
<dbReference type="Gene3D" id="3.60.21.10">
    <property type="match status" value="1"/>
</dbReference>